<dbReference type="PANTHER" id="PTHR37526:SF1">
    <property type="entry name" value="PROTEIN TUSB"/>
    <property type="match status" value="1"/>
</dbReference>
<name>A0ABV5HTU7_9VIBR</name>
<organism evidence="1 2">
    <name type="scientific">Vibrio olivae</name>
    <dbReference type="NCBI Taxonomy" id="1243002"/>
    <lineage>
        <taxon>Bacteria</taxon>
        <taxon>Pseudomonadati</taxon>
        <taxon>Pseudomonadota</taxon>
        <taxon>Gammaproteobacteria</taxon>
        <taxon>Vibrionales</taxon>
        <taxon>Vibrionaceae</taxon>
        <taxon>Vibrio</taxon>
    </lineage>
</organism>
<evidence type="ECO:0000313" key="2">
    <source>
        <dbReference type="Proteomes" id="UP001589645"/>
    </source>
</evidence>
<gene>
    <name evidence="1" type="primary">tusB</name>
    <name evidence="1" type="ORF">ACFFUV_22365</name>
</gene>
<keyword evidence="2" id="KW-1185">Reference proteome</keyword>
<dbReference type="Proteomes" id="UP001589645">
    <property type="component" value="Unassembled WGS sequence"/>
</dbReference>
<protein>
    <submittedName>
        <fullName evidence="1">Sulfurtransferase complex subunit TusB</fullName>
    </submittedName>
</protein>
<dbReference type="InterPro" id="IPR027396">
    <property type="entry name" value="DsrEFH-like"/>
</dbReference>
<dbReference type="InterPro" id="IPR007215">
    <property type="entry name" value="Sulphur_relay_TusB/DsrH"/>
</dbReference>
<dbReference type="Gene3D" id="3.40.1260.10">
    <property type="entry name" value="DsrEFH-like"/>
    <property type="match status" value="1"/>
</dbReference>
<accession>A0ABV5HTU7</accession>
<comment type="caution">
    <text evidence="1">The sequence shown here is derived from an EMBL/GenBank/DDBJ whole genome shotgun (WGS) entry which is preliminary data.</text>
</comment>
<dbReference type="EMBL" id="JBHMEP010000016">
    <property type="protein sequence ID" value="MFB9137696.1"/>
    <property type="molecule type" value="Genomic_DNA"/>
</dbReference>
<dbReference type="PANTHER" id="PTHR37526">
    <property type="entry name" value="PROTEIN TUSB"/>
    <property type="match status" value="1"/>
</dbReference>
<sequence length="95" mass="10642">MLHIIKTLSALHDVQRYMAASDSLLLVEDAVYAANPQHFAYTLMNTALSQTRVYVLKEDVLARGVSGFIDDTTHLVDYAGFVDLTAEHTHSMTWD</sequence>
<dbReference type="Pfam" id="PF04077">
    <property type="entry name" value="DsrH"/>
    <property type="match status" value="1"/>
</dbReference>
<dbReference type="RefSeq" id="WP_390197789.1">
    <property type="nucleotide sequence ID" value="NZ_JBHMEP010000016.1"/>
</dbReference>
<proteinExistence type="predicted"/>
<evidence type="ECO:0000313" key="1">
    <source>
        <dbReference type="EMBL" id="MFB9137696.1"/>
    </source>
</evidence>
<dbReference type="NCBIfam" id="TIGR03011">
    <property type="entry name" value="sulf_tusB_dsrH"/>
    <property type="match status" value="1"/>
</dbReference>
<reference evidence="1 2" key="1">
    <citation type="submission" date="2024-09" db="EMBL/GenBank/DDBJ databases">
        <authorList>
            <person name="Sun Q."/>
            <person name="Mori K."/>
        </authorList>
    </citation>
    <scope>NUCLEOTIDE SEQUENCE [LARGE SCALE GENOMIC DNA]</scope>
    <source>
        <strain evidence="1 2">CECT 8064</strain>
    </source>
</reference>
<dbReference type="SUPFAM" id="SSF75169">
    <property type="entry name" value="DsrEFH-like"/>
    <property type="match status" value="1"/>
</dbReference>